<keyword evidence="8" id="KW-1185">Reference proteome</keyword>
<dbReference type="Pfam" id="PF00069">
    <property type="entry name" value="Pkinase"/>
    <property type="match status" value="1"/>
</dbReference>
<protein>
    <submittedName>
        <fullName evidence="7">Serine/threonine protein kinase</fullName>
    </submittedName>
</protein>
<organism evidence="7 8">
    <name type="scientific">Saccharothrix syringae</name>
    <name type="common">Nocardiopsis syringae</name>
    <dbReference type="NCBI Taxonomy" id="103733"/>
    <lineage>
        <taxon>Bacteria</taxon>
        <taxon>Bacillati</taxon>
        <taxon>Actinomycetota</taxon>
        <taxon>Actinomycetes</taxon>
        <taxon>Pseudonocardiales</taxon>
        <taxon>Pseudonocardiaceae</taxon>
        <taxon>Saccharothrix</taxon>
    </lineage>
</organism>
<dbReference type="KEGG" id="ssyi:EKG83_17550"/>
<reference evidence="8" key="1">
    <citation type="journal article" date="2021" name="Curr. Microbiol.">
        <title>Complete genome of nocamycin-producing strain Saccharothrix syringae NRRL B-16468 reveals the biosynthetic potential for secondary metabolites.</title>
        <authorList>
            <person name="Mo X."/>
            <person name="Yang S."/>
        </authorList>
    </citation>
    <scope>NUCLEOTIDE SEQUENCE [LARGE SCALE GENOMIC DNA]</scope>
    <source>
        <strain evidence="8">ATCC 51364 / DSM 43886 / JCM 6844 / KCTC 9398 / NBRC 14523 / NRRL B-16468 / INA 2240</strain>
    </source>
</reference>
<evidence type="ECO:0000313" key="7">
    <source>
        <dbReference type="EMBL" id="QFZ19017.1"/>
    </source>
</evidence>
<evidence type="ECO:0000256" key="5">
    <source>
        <dbReference type="SAM" id="MobiDB-lite"/>
    </source>
</evidence>
<dbReference type="PANTHER" id="PTHR43289">
    <property type="entry name" value="MITOGEN-ACTIVATED PROTEIN KINASE KINASE KINASE 20-RELATED"/>
    <property type="match status" value="1"/>
</dbReference>
<feature type="compositionally biased region" description="Low complexity" evidence="5">
    <location>
        <begin position="314"/>
        <end position="325"/>
    </location>
</feature>
<evidence type="ECO:0000256" key="4">
    <source>
        <dbReference type="ARBA" id="ARBA00022840"/>
    </source>
</evidence>
<sequence>MTVSPSVSENLLAGRYELAEPLGTGGVGAVRRAWDTVLRRYVAVKLCRPGVDPEVRLLAGLSHPGLVAVYDADTDAGTPFVVLQLVEGRTLRELVDGGPLPPDRVRRLGAALADALAHVHDHGLVHREVEPANVLVDDEGNAHLADFGLVQAADTGYLAPEQVQGGEVDHRADVYALGLVLLECLTGRREYDGGEVEAAVARLHRPPVVPEDLPPDLAGLLARMTSAEPGGRPTAHECARVLGAVPAVPEPPAPGRPAALDVPTALDLPVAGELPVALARPSEAAPRRRPPWRTLVASAGVLLGAFAITTAATTGQDPATSAPSTSTPPAPTAQHSATPQVEDNARRELVRPQIVVTVQVSGTPRQTTTAQPAPPTEDPTGTTAVEPTTAPVETEVTTTAAPTTTEPEQETSTPVVPPSESSEGTPEPVEPTSPAE</sequence>
<evidence type="ECO:0000259" key="6">
    <source>
        <dbReference type="PROSITE" id="PS50011"/>
    </source>
</evidence>
<dbReference type="EMBL" id="CP034550">
    <property type="protein sequence ID" value="QFZ19017.1"/>
    <property type="molecule type" value="Genomic_DNA"/>
</dbReference>
<dbReference type="Gene3D" id="3.30.200.20">
    <property type="entry name" value="Phosphorylase Kinase, domain 1"/>
    <property type="match status" value="1"/>
</dbReference>
<accession>A0A5Q0GY45</accession>
<dbReference type="CDD" id="cd14014">
    <property type="entry name" value="STKc_PknB_like"/>
    <property type="match status" value="1"/>
</dbReference>
<dbReference type="PANTHER" id="PTHR43289:SF34">
    <property type="entry name" value="SERINE_THREONINE-PROTEIN KINASE YBDM-RELATED"/>
    <property type="match status" value="1"/>
</dbReference>
<proteinExistence type="predicted"/>
<dbReference type="AlphaFoldDB" id="A0A5Q0GY45"/>
<dbReference type="GO" id="GO:0005524">
    <property type="term" value="F:ATP binding"/>
    <property type="evidence" value="ECO:0007669"/>
    <property type="project" value="UniProtKB-KW"/>
</dbReference>
<dbReference type="Gene3D" id="1.10.510.10">
    <property type="entry name" value="Transferase(Phosphotransferase) domain 1"/>
    <property type="match status" value="1"/>
</dbReference>
<name>A0A5Q0GY45_SACSY</name>
<evidence type="ECO:0000313" key="8">
    <source>
        <dbReference type="Proteomes" id="UP000325787"/>
    </source>
</evidence>
<dbReference type="InterPro" id="IPR000719">
    <property type="entry name" value="Prot_kinase_dom"/>
</dbReference>
<keyword evidence="1" id="KW-0808">Transferase</keyword>
<keyword evidence="2" id="KW-0547">Nucleotide-binding</keyword>
<evidence type="ECO:0000256" key="2">
    <source>
        <dbReference type="ARBA" id="ARBA00022741"/>
    </source>
</evidence>
<dbReference type="OrthoDB" id="9762169at2"/>
<evidence type="ECO:0000256" key="3">
    <source>
        <dbReference type="ARBA" id="ARBA00022777"/>
    </source>
</evidence>
<feature type="compositionally biased region" description="Low complexity" evidence="5">
    <location>
        <begin position="378"/>
        <end position="436"/>
    </location>
</feature>
<feature type="domain" description="Protein kinase" evidence="6">
    <location>
        <begin position="16"/>
        <end position="248"/>
    </location>
</feature>
<dbReference type="PROSITE" id="PS50011">
    <property type="entry name" value="PROTEIN_KINASE_DOM"/>
    <property type="match status" value="1"/>
</dbReference>
<dbReference type="Proteomes" id="UP000325787">
    <property type="component" value="Chromosome"/>
</dbReference>
<dbReference type="InterPro" id="IPR011009">
    <property type="entry name" value="Kinase-like_dom_sf"/>
</dbReference>
<dbReference type="GO" id="GO:0004674">
    <property type="term" value="F:protein serine/threonine kinase activity"/>
    <property type="evidence" value="ECO:0007669"/>
    <property type="project" value="UniProtKB-KW"/>
</dbReference>
<feature type="region of interest" description="Disordered" evidence="5">
    <location>
        <begin position="314"/>
        <end position="436"/>
    </location>
</feature>
<keyword evidence="7" id="KW-0723">Serine/threonine-protein kinase</keyword>
<evidence type="ECO:0000256" key="1">
    <source>
        <dbReference type="ARBA" id="ARBA00022679"/>
    </source>
</evidence>
<keyword evidence="4" id="KW-0067">ATP-binding</keyword>
<gene>
    <name evidence="7" type="ORF">EKG83_17550</name>
</gene>
<keyword evidence="3 7" id="KW-0418">Kinase</keyword>
<dbReference type="SUPFAM" id="SSF56112">
    <property type="entry name" value="Protein kinase-like (PK-like)"/>
    <property type="match status" value="1"/>
</dbReference>